<proteinExistence type="predicted"/>
<evidence type="ECO:0000256" key="5">
    <source>
        <dbReference type="ARBA" id="ARBA00023136"/>
    </source>
</evidence>
<evidence type="ECO:0000313" key="8">
    <source>
        <dbReference type="EMBL" id="SDY82471.1"/>
    </source>
</evidence>
<feature type="domain" description="Major facilitator superfamily (MFS) profile" evidence="7">
    <location>
        <begin position="8"/>
        <end position="399"/>
    </location>
</feature>
<dbReference type="CDD" id="cd17353">
    <property type="entry name" value="MFS_OFA_like"/>
    <property type="match status" value="1"/>
</dbReference>
<dbReference type="InterPro" id="IPR050327">
    <property type="entry name" value="Proton-linked_MCT"/>
</dbReference>
<feature type="transmembrane region" description="Helical" evidence="6">
    <location>
        <begin position="255"/>
        <end position="274"/>
    </location>
</feature>
<feature type="transmembrane region" description="Helical" evidence="6">
    <location>
        <begin position="310"/>
        <end position="328"/>
    </location>
</feature>
<dbReference type="SUPFAM" id="SSF103473">
    <property type="entry name" value="MFS general substrate transporter"/>
    <property type="match status" value="1"/>
</dbReference>
<feature type="transmembrane region" description="Helical" evidence="6">
    <location>
        <begin position="375"/>
        <end position="394"/>
    </location>
</feature>
<evidence type="ECO:0000256" key="6">
    <source>
        <dbReference type="SAM" id="Phobius"/>
    </source>
</evidence>
<keyword evidence="5 6" id="KW-0472">Membrane</keyword>
<dbReference type="PANTHER" id="PTHR11360:SF304">
    <property type="entry name" value="MFS DOMAIN-CONTAINING PROTEIN"/>
    <property type="match status" value="1"/>
</dbReference>
<keyword evidence="3 6" id="KW-0812">Transmembrane</keyword>
<dbReference type="GO" id="GO:0022857">
    <property type="term" value="F:transmembrane transporter activity"/>
    <property type="evidence" value="ECO:0007669"/>
    <property type="project" value="InterPro"/>
</dbReference>
<dbReference type="GO" id="GO:0005886">
    <property type="term" value="C:plasma membrane"/>
    <property type="evidence" value="ECO:0007669"/>
    <property type="project" value="UniProtKB-SubCell"/>
</dbReference>
<keyword evidence="9" id="KW-1185">Reference proteome</keyword>
<feature type="transmembrane region" description="Helical" evidence="6">
    <location>
        <begin position="48"/>
        <end position="67"/>
    </location>
</feature>
<feature type="transmembrane region" description="Helical" evidence="6">
    <location>
        <begin position="221"/>
        <end position="243"/>
    </location>
</feature>
<feature type="transmembrane region" description="Helical" evidence="6">
    <location>
        <begin position="99"/>
        <end position="121"/>
    </location>
</feature>
<evidence type="ECO:0000256" key="4">
    <source>
        <dbReference type="ARBA" id="ARBA00022989"/>
    </source>
</evidence>
<organism evidence="8 9">
    <name type="scientific">Proteiniborus ethanoligenes</name>
    <dbReference type="NCBI Taxonomy" id="415015"/>
    <lineage>
        <taxon>Bacteria</taxon>
        <taxon>Bacillati</taxon>
        <taxon>Bacillota</taxon>
        <taxon>Clostridia</taxon>
        <taxon>Eubacteriales</taxon>
        <taxon>Proteiniborus</taxon>
    </lineage>
</organism>
<keyword evidence="4 6" id="KW-1133">Transmembrane helix</keyword>
<dbReference type="PANTHER" id="PTHR11360">
    <property type="entry name" value="MONOCARBOXYLATE TRANSPORTER"/>
    <property type="match status" value="1"/>
</dbReference>
<dbReference type="EMBL" id="FNQE01000008">
    <property type="protein sequence ID" value="SDY82471.1"/>
    <property type="molecule type" value="Genomic_DNA"/>
</dbReference>
<dbReference type="InterPro" id="IPR011701">
    <property type="entry name" value="MFS"/>
</dbReference>
<keyword evidence="2" id="KW-0813">Transport</keyword>
<gene>
    <name evidence="8" type="ORF">SAMN05660462_01000</name>
</gene>
<sequence>MRTMKNKGFVVLWAAVGINFLTGMLYTWSVISKALINVLGWTSKEASLPYTISTIFFVISMVIFGKVQDKKGPRVTSTIGSILVGSGFILSGFTHSPIVMLFTIGIIAGSGIGIITVSTTPPTVKWFSPEEKGRITGTVVAGVGLSSVFYSPLANYLLTKVGINKTFIIIGSLVLVITTILSQLLANPPEDYVVESNSSKKLVKIQKVKDFTGKEMLRTPYFYKLWIMFSFSSSAGLMIIGHISTISKTQVNWEGGFILVMFLAIFNTLGRFLGGIFSDKIGRNNLMRIMFMLQGLNMGLFPFYKSITLLFVGASIAGLCYGAGFSVFPSAISDTYGTKYFGINYGLIFTAWGIGGIIGPMTGATIYDFTNNYNMAYLVAMVLLIISSAIAFTIKANELGSKAIEEA</sequence>
<evidence type="ECO:0000313" key="9">
    <source>
        <dbReference type="Proteomes" id="UP000198625"/>
    </source>
</evidence>
<dbReference type="STRING" id="415015.SAMN05660462_01000"/>
<dbReference type="PROSITE" id="PS50850">
    <property type="entry name" value="MFS"/>
    <property type="match status" value="1"/>
</dbReference>
<evidence type="ECO:0000259" key="7">
    <source>
        <dbReference type="PROSITE" id="PS50850"/>
    </source>
</evidence>
<dbReference type="AlphaFoldDB" id="A0A1H3N0I4"/>
<dbReference type="RefSeq" id="WP_244270470.1">
    <property type="nucleotide sequence ID" value="NZ_FNQE01000008.1"/>
</dbReference>
<name>A0A1H3N0I4_9FIRM</name>
<dbReference type="Pfam" id="PF07690">
    <property type="entry name" value="MFS_1"/>
    <property type="match status" value="1"/>
</dbReference>
<dbReference type="Proteomes" id="UP000198625">
    <property type="component" value="Unassembled WGS sequence"/>
</dbReference>
<reference evidence="8 9" key="1">
    <citation type="submission" date="2016-10" db="EMBL/GenBank/DDBJ databases">
        <authorList>
            <person name="de Groot N.N."/>
        </authorList>
    </citation>
    <scope>NUCLEOTIDE SEQUENCE [LARGE SCALE GENOMIC DNA]</scope>
    <source>
        <strain evidence="8 9">DSM 21650</strain>
    </source>
</reference>
<feature type="transmembrane region" description="Helical" evidence="6">
    <location>
        <begin position="340"/>
        <end position="363"/>
    </location>
</feature>
<dbReference type="InterPro" id="IPR036259">
    <property type="entry name" value="MFS_trans_sf"/>
</dbReference>
<evidence type="ECO:0000256" key="2">
    <source>
        <dbReference type="ARBA" id="ARBA00022448"/>
    </source>
</evidence>
<dbReference type="Gene3D" id="1.20.1250.20">
    <property type="entry name" value="MFS general substrate transporter like domains"/>
    <property type="match status" value="2"/>
</dbReference>
<accession>A0A1H3N0I4</accession>
<feature type="transmembrane region" description="Helical" evidence="6">
    <location>
        <begin position="133"/>
        <end position="154"/>
    </location>
</feature>
<evidence type="ECO:0000256" key="3">
    <source>
        <dbReference type="ARBA" id="ARBA00022692"/>
    </source>
</evidence>
<protein>
    <submittedName>
        <fullName evidence="8">Nitrate/nitrite transporter NarK</fullName>
    </submittedName>
</protein>
<feature type="transmembrane region" description="Helical" evidence="6">
    <location>
        <begin position="166"/>
        <end position="186"/>
    </location>
</feature>
<feature type="transmembrane region" description="Helical" evidence="6">
    <location>
        <begin position="9"/>
        <end position="28"/>
    </location>
</feature>
<evidence type="ECO:0000256" key="1">
    <source>
        <dbReference type="ARBA" id="ARBA00004651"/>
    </source>
</evidence>
<comment type="subcellular location">
    <subcellularLocation>
        <location evidence="1">Cell membrane</location>
        <topology evidence="1">Multi-pass membrane protein</topology>
    </subcellularLocation>
</comment>
<dbReference type="InterPro" id="IPR020846">
    <property type="entry name" value="MFS_dom"/>
</dbReference>